<accession>A0AAU7P719</accession>
<dbReference type="AlphaFoldDB" id="A0AAU7P719"/>
<dbReference type="PROSITE" id="PS51257">
    <property type="entry name" value="PROKAR_LIPOPROTEIN"/>
    <property type="match status" value="1"/>
</dbReference>
<feature type="signal peptide" evidence="2">
    <location>
        <begin position="1"/>
        <end position="20"/>
    </location>
</feature>
<name>A0AAU7P719_9XANT</name>
<feature type="chain" id="PRO_5043672275" evidence="2">
    <location>
        <begin position="21"/>
        <end position="183"/>
    </location>
</feature>
<feature type="region of interest" description="Disordered" evidence="1">
    <location>
        <begin position="27"/>
        <end position="86"/>
    </location>
</feature>
<evidence type="ECO:0000256" key="1">
    <source>
        <dbReference type="SAM" id="MobiDB-lite"/>
    </source>
</evidence>
<dbReference type="InterPro" id="IPR009739">
    <property type="entry name" value="LprI-like_N"/>
</dbReference>
<evidence type="ECO:0000259" key="3">
    <source>
        <dbReference type="Pfam" id="PF07007"/>
    </source>
</evidence>
<sequence>MPALKTLPLLCVMTICVLTAACGGQSQSADQSLDSAAATSTDASETSADGMESRATSKQPTSSSSAGQAQKSTPSPSTGDSPVLRPSYDDCITAAAGATPAMQDCIAAEHAYQDEKLNKVYKALIERLGDEDKSKLRDQQRQWIADRDEKCFYDPDSGQAGIVDAAQCRLEMTAERAAQLESR</sequence>
<feature type="compositionally biased region" description="Low complexity" evidence="1">
    <location>
        <begin position="27"/>
        <end position="49"/>
    </location>
</feature>
<organism evidence="4">
    <name type="scientific">Xanthomonas sp. 10-10</name>
    <dbReference type="NCBI Taxonomy" id="3115848"/>
    <lineage>
        <taxon>Bacteria</taxon>
        <taxon>Pseudomonadati</taxon>
        <taxon>Pseudomonadota</taxon>
        <taxon>Gammaproteobacteria</taxon>
        <taxon>Lysobacterales</taxon>
        <taxon>Lysobacteraceae</taxon>
        <taxon>Xanthomonas</taxon>
    </lineage>
</organism>
<protein>
    <submittedName>
        <fullName evidence="4">Lysozyme inhibitor LprI family protein</fullName>
    </submittedName>
</protein>
<gene>
    <name evidence="4" type="ORF">VZ068_19040</name>
</gene>
<dbReference type="RefSeq" id="WP_349656176.1">
    <property type="nucleotide sequence ID" value="NZ_CP144460.1"/>
</dbReference>
<dbReference type="Gene3D" id="1.20.1270.180">
    <property type="match status" value="1"/>
</dbReference>
<dbReference type="EMBL" id="CP144460">
    <property type="protein sequence ID" value="XBS37500.1"/>
    <property type="molecule type" value="Genomic_DNA"/>
</dbReference>
<keyword evidence="2" id="KW-0732">Signal</keyword>
<evidence type="ECO:0000256" key="2">
    <source>
        <dbReference type="SAM" id="SignalP"/>
    </source>
</evidence>
<evidence type="ECO:0000313" key="4">
    <source>
        <dbReference type="EMBL" id="XBS37500.1"/>
    </source>
</evidence>
<reference evidence="4" key="1">
    <citation type="submission" date="2024-02" db="EMBL/GenBank/DDBJ databases">
        <title>Complete genome sequence of Xanthomonas sp. 10-10.</title>
        <authorList>
            <person name="Biessy A."/>
            <person name="Ciotola M."/>
            <person name="Cadieux M."/>
            <person name="Soufiane B."/>
            <person name="Laforest M."/>
            <person name="Filion M."/>
        </authorList>
    </citation>
    <scope>NUCLEOTIDE SEQUENCE</scope>
    <source>
        <strain evidence="4">10-10</strain>
    </source>
</reference>
<dbReference type="Pfam" id="PF07007">
    <property type="entry name" value="LprI"/>
    <property type="match status" value="1"/>
</dbReference>
<feature type="compositionally biased region" description="Polar residues" evidence="1">
    <location>
        <begin position="54"/>
        <end position="80"/>
    </location>
</feature>
<proteinExistence type="predicted"/>
<dbReference type="PANTHER" id="PTHR39176:SF1">
    <property type="entry name" value="PERIPLASMIC PROTEIN"/>
    <property type="match status" value="1"/>
</dbReference>
<feature type="domain" description="Lysozyme inhibitor LprI-like N-terminal" evidence="3">
    <location>
        <begin position="95"/>
        <end position="180"/>
    </location>
</feature>
<dbReference type="PANTHER" id="PTHR39176">
    <property type="entry name" value="PERIPLASMIC PROTEIN-RELATED"/>
    <property type="match status" value="1"/>
</dbReference>